<feature type="compositionally biased region" description="Low complexity" evidence="1">
    <location>
        <begin position="16"/>
        <end position="42"/>
    </location>
</feature>
<sequence length="86" mass="8975">MDPCSPDGSEKETLRLTKLATAPPATAPAPATAASATAAATKPSPPPPPPQQPVRMSTARFSGSRPDFETKRKQRSISVTRYVGAD</sequence>
<evidence type="ECO:0000256" key="1">
    <source>
        <dbReference type="SAM" id="MobiDB-lite"/>
    </source>
</evidence>
<evidence type="ECO:0000313" key="2">
    <source>
        <dbReference type="EMBL" id="ATY62083.1"/>
    </source>
</evidence>
<dbReference type="Proteomes" id="UP000323067">
    <property type="component" value="Chromosome vii"/>
</dbReference>
<dbReference type="VEuPathDB" id="FungiDB:CCM_08839"/>
<evidence type="ECO:0000313" key="3">
    <source>
        <dbReference type="Proteomes" id="UP000323067"/>
    </source>
</evidence>
<dbReference type="VEuPathDB" id="FungiDB:A9K55_009070"/>
<accession>A0A2H4SG57</accession>
<feature type="region of interest" description="Disordered" evidence="1">
    <location>
        <begin position="1"/>
        <end position="86"/>
    </location>
</feature>
<dbReference type="AlphaFoldDB" id="A0A2H4SG57"/>
<proteinExistence type="predicted"/>
<feature type="compositionally biased region" description="Pro residues" evidence="1">
    <location>
        <begin position="43"/>
        <end position="52"/>
    </location>
</feature>
<name>A0A2H4SG57_CORMI</name>
<gene>
    <name evidence="2" type="ORF">A9K55_009070</name>
</gene>
<reference evidence="2 3" key="1">
    <citation type="journal article" date="2017" name="BMC Genomics">
        <title>Chromosome level assembly and secondary metabolite potential of the parasitic fungus Cordyceps militaris.</title>
        <authorList>
            <person name="Kramer G.J."/>
            <person name="Nodwell J.R."/>
        </authorList>
    </citation>
    <scope>NUCLEOTIDE SEQUENCE [LARGE SCALE GENOMIC DNA]</scope>
    <source>
        <strain evidence="2 3">ATCC 34164</strain>
    </source>
</reference>
<protein>
    <submittedName>
        <fullName evidence="2">Uncharacterized protein</fullName>
    </submittedName>
</protein>
<dbReference type="EMBL" id="CP023324">
    <property type="protein sequence ID" value="ATY62083.1"/>
    <property type="molecule type" value="Genomic_DNA"/>
</dbReference>
<organism evidence="2 3">
    <name type="scientific">Cordyceps militaris</name>
    <name type="common">Caterpillar fungus</name>
    <name type="synonym">Clavaria militaris</name>
    <dbReference type="NCBI Taxonomy" id="73501"/>
    <lineage>
        <taxon>Eukaryota</taxon>
        <taxon>Fungi</taxon>
        <taxon>Dikarya</taxon>
        <taxon>Ascomycota</taxon>
        <taxon>Pezizomycotina</taxon>
        <taxon>Sordariomycetes</taxon>
        <taxon>Hypocreomycetidae</taxon>
        <taxon>Hypocreales</taxon>
        <taxon>Cordycipitaceae</taxon>
        <taxon>Cordyceps</taxon>
    </lineage>
</organism>